<dbReference type="InterPro" id="IPR000073">
    <property type="entry name" value="AB_hydrolase_1"/>
</dbReference>
<keyword evidence="2" id="KW-0808">Transferase</keyword>
<dbReference type="GO" id="GO:0046464">
    <property type="term" value="P:acylglycerol catabolic process"/>
    <property type="evidence" value="ECO:0007669"/>
    <property type="project" value="TreeGrafter"/>
</dbReference>
<accession>A0A2N9JBG6</accession>
<dbReference type="Proteomes" id="UP000238164">
    <property type="component" value="Chromosome 1"/>
</dbReference>
<dbReference type="RefSeq" id="WP_105184702.1">
    <property type="nucleotide sequence ID" value="NZ_BAAAGO010000043.1"/>
</dbReference>
<name>A0A2N9JBG6_9ACTN</name>
<gene>
    <name evidence="2" type="ORF">MPLG2_0441</name>
</gene>
<keyword evidence="2" id="KW-0012">Acyltransferase</keyword>
<dbReference type="GO" id="GO:0047372">
    <property type="term" value="F:monoacylglycerol lipase activity"/>
    <property type="evidence" value="ECO:0007669"/>
    <property type="project" value="TreeGrafter"/>
</dbReference>
<dbReference type="OrthoDB" id="9770427at2"/>
<evidence type="ECO:0000313" key="3">
    <source>
        <dbReference type="Proteomes" id="UP000238164"/>
    </source>
</evidence>
<feature type="domain" description="AB hydrolase-1" evidence="1">
    <location>
        <begin position="81"/>
        <end position="289"/>
    </location>
</feature>
<evidence type="ECO:0000259" key="1">
    <source>
        <dbReference type="Pfam" id="PF12697"/>
    </source>
</evidence>
<sequence>MTTPEVDDPARTEPFPDKRRRLIGSPIVDPLKRLIASRKKSPFERMTVHEFQYDDARVRIYELWTMRPEQAERPDLTTFALVHGLGISSRFFVPLSDALAPYGRVLLFDLPGFHDLPKPKRKLSIVDFADLCKRALDELQVVDPLLVGHSMGAQVVTEILAQYPGYSSAAMLVGPVVMPDERSLTDVAVRFMQSSMYEPTGNAIAAAMSYGRAGLRWISDTASKVIAYPIEERLPLAKARLLIVGGEHDWVSPEPWRERLAADVRDATVITIPDASHGVVHDRFRELADELLALAGIGTA</sequence>
<dbReference type="Gene3D" id="3.40.50.1820">
    <property type="entry name" value="alpha/beta hydrolase"/>
    <property type="match status" value="1"/>
</dbReference>
<organism evidence="2 3">
    <name type="scientific">Micropruina glycogenica</name>
    <dbReference type="NCBI Taxonomy" id="75385"/>
    <lineage>
        <taxon>Bacteria</taxon>
        <taxon>Bacillati</taxon>
        <taxon>Actinomycetota</taxon>
        <taxon>Actinomycetes</taxon>
        <taxon>Propionibacteriales</taxon>
        <taxon>Nocardioidaceae</taxon>
        <taxon>Micropruina</taxon>
    </lineage>
</organism>
<dbReference type="InterPro" id="IPR050266">
    <property type="entry name" value="AB_hydrolase_sf"/>
</dbReference>
<dbReference type="KEGG" id="mgg:MPLG2_0441"/>
<dbReference type="GO" id="GO:0016746">
    <property type="term" value="F:acyltransferase activity"/>
    <property type="evidence" value="ECO:0007669"/>
    <property type="project" value="UniProtKB-KW"/>
</dbReference>
<keyword evidence="3" id="KW-1185">Reference proteome</keyword>
<dbReference type="PANTHER" id="PTHR43798:SF5">
    <property type="entry name" value="MONOACYLGLYCEROL LIPASE ABHD6"/>
    <property type="match status" value="1"/>
</dbReference>
<reference evidence="2 3" key="1">
    <citation type="submission" date="2018-02" db="EMBL/GenBank/DDBJ databases">
        <authorList>
            <person name="Cohen D.B."/>
            <person name="Kent A.D."/>
        </authorList>
    </citation>
    <scope>NUCLEOTIDE SEQUENCE [LARGE SCALE GENOMIC DNA]</scope>
    <source>
        <strain evidence="2">1</strain>
    </source>
</reference>
<keyword evidence="2" id="KW-0378">Hydrolase</keyword>
<dbReference type="InterPro" id="IPR029058">
    <property type="entry name" value="AB_hydrolase_fold"/>
</dbReference>
<dbReference type="EMBL" id="LT985188">
    <property type="protein sequence ID" value="SPD85477.1"/>
    <property type="molecule type" value="Genomic_DNA"/>
</dbReference>
<dbReference type="AlphaFoldDB" id="A0A2N9JBG6"/>
<dbReference type="SUPFAM" id="SSF53474">
    <property type="entry name" value="alpha/beta-Hydrolases"/>
    <property type="match status" value="1"/>
</dbReference>
<dbReference type="Pfam" id="PF12697">
    <property type="entry name" value="Abhydrolase_6"/>
    <property type="match status" value="1"/>
</dbReference>
<proteinExistence type="predicted"/>
<dbReference type="GO" id="GO:0016020">
    <property type="term" value="C:membrane"/>
    <property type="evidence" value="ECO:0007669"/>
    <property type="project" value="TreeGrafter"/>
</dbReference>
<evidence type="ECO:0000313" key="2">
    <source>
        <dbReference type="EMBL" id="SPD85477.1"/>
    </source>
</evidence>
<dbReference type="PANTHER" id="PTHR43798">
    <property type="entry name" value="MONOACYLGLYCEROL LIPASE"/>
    <property type="match status" value="1"/>
</dbReference>
<protein>
    <submittedName>
        <fullName evidence="2">Predicted hydrolase or acyltransferase of alpha/beta superfamily</fullName>
    </submittedName>
</protein>